<reference evidence="8" key="1">
    <citation type="submission" date="2025-08" db="UniProtKB">
        <authorList>
            <consortium name="RefSeq"/>
        </authorList>
    </citation>
    <scope>IDENTIFICATION</scope>
    <source>
        <tissue evidence="8">Entire body</tissue>
    </source>
</reference>
<dbReference type="GO" id="GO:0042273">
    <property type="term" value="P:ribosomal large subunit biogenesis"/>
    <property type="evidence" value="ECO:0007669"/>
    <property type="project" value="TreeGrafter"/>
</dbReference>
<evidence type="ECO:0000256" key="5">
    <source>
        <dbReference type="RuleBase" id="RU364132"/>
    </source>
</evidence>
<feature type="compositionally biased region" description="Basic residues" evidence="6">
    <location>
        <begin position="305"/>
        <end position="336"/>
    </location>
</feature>
<evidence type="ECO:0000256" key="3">
    <source>
        <dbReference type="ARBA" id="ARBA00022517"/>
    </source>
</evidence>
<comment type="function">
    <text evidence="5">Involved in ribosomal large subunit assembly.</text>
</comment>
<keyword evidence="3 5" id="KW-0690">Ribosome biogenesis</keyword>
<gene>
    <name evidence="8" type="primary">LOC108736106</name>
</gene>
<keyword evidence="7" id="KW-1185">Reference proteome</keyword>
<dbReference type="RefSeq" id="XP_018323903.1">
    <property type="nucleotide sequence ID" value="XM_018468401.2"/>
</dbReference>
<evidence type="ECO:0000256" key="4">
    <source>
        <dbReference type="ARBA" id="ARBA00023242"/>
    </source>
</evidence>
<sequence length="336" mass="38092">MDIVAEVLKKSAETAEKYKPITVTKHLDLEYDVGSLLAVDKNELDTKAINKNKNDYLLSLTRDNVQLLLNKVWDLPTERVDETVVVRLPPSTFVLPRSKPVPRPKPLTKWQQFALEKGIKKKKKPKLSWDERLKKWVPLYGFKRSIAEKEKDWVIEVPQNADPFEDQFEKRKIAKQERVAKNELQRLHNIAKAQNIKIPRTGLLNPDVSSSKDLQAAVTVARSSTASLGKFQDKLPKEKEARGISAITPGASRKRKLPPVPATQEKEENLAVLNSILNKKPKLDIEKAVNRQINQEETERSTEKKTRKPGGNKINKSKGGKKPKSGKGKSAGRKRR</sequence>
<dbReference type="GO" id="GO:0000447">
    <property type="term" value="P:endonucleolytic cleavage in ITS1 to separate SSU-rRNA from 5.8S rRNA and LSU-rRNA from tricistronic rRNA transcript (SSU-rRNA, 5.8S rRNA, LSU-rRNA)"/>
    <property type="evidence" value="ECO:0007669"/>
    <property type="project" value="TreeGrafter"/>
</dbReference>
<protein>
    <recommendedName>
        <fullName evidence="5">Ribosome biogenesis regulatory protein</fullName>
    </recommendedName>
</protein>
<evidence type="ECO:0000256" key="2">
    <source>
        <dbReference type="ARBA" id="ARBA00010077"/>
    </source>
</evidence>
<feature type="compositionally biased region" description="Basic and acidic residues" evidence="6">
    <location>
        <begin position="233"/>
        <end position="242"/>
    </location>
</feature>
<feature type="region of interest" description="Disordered" evidence="6">
    <location>
        <begin position="281"/>
        <end position="336"/>
    </location>
</feature>
<evidence type="ECO:0000256" key="6">
    <source>
        <dbReference type="SAM" id="MobiDB-lite"/>
    </source>
</evidence>
<comment type="subcellular location">
    <subcellularLocation>
        <location evidence="1 5">Nucleus</location>
    </subcellularLocation>
</comment>
<feature type="region of interest" description="Disordered" evidence="6">
    <location>
        <begin position="233"/>
        <end position="266"/>
    </location>
</feature>
<dbReference type="GO" id="GO:0030687">
    <property type="term" value="C:preribosome, large subunit precursor"/>
    <property type="evidence" value="ECO:0007669"/>
    <property type="project" value="TreeGrafter"/>
</dbReference>
<dbReference type="InterPro" id="IPR007023">
    <property type="entry name" value="Ribosom_reg"/>
</dbReference>
<name>A0A1W4WUT8_AGRPL</name>
<comment type="similarity">
    <text evidence="2 5">Belongs to the RRS1 family.</text>
</comment>
<dbReference type="GeneID" id="108736106"/>
<keyword evidence="4 5" id="KW-0539">Nucleus</keyword>
<dbReference type="AlphaFoldDB" id="A0A1W4WUT8"/>
<evidence type="ECO:0000313" key="8">
    <source>
        <dbReference type="RefSeq" id="XP_018323903.1"/>
    </source>
</evidence>
<dbReference type="GO" id="GO:0005730">
    <property type="term" value="C:nucleolus"/>
    <property type="evidence" value="ECO:0007669"/>
    <property type="project" value="TreeGrafter"/>
</dbReference>
<organism evidence="7 8">
    <name type="scientific">Agrilus planipennis</name>
    <name type="common">Emerald ash borer</name>
    <name type="synonym">Agrilus marcopoli</name>
    <dbReference type="NCBI Taxonomy" id="224129"/>
    <lineage>
        <taxon>Eukaryota</taxon>
        <taxon>Metazoa</taxon>
        <taxon>Ecdysozoa</taxon>
        <taxon>Arthropoda</taxon>
        <taxon>Hexapoda</taxon>
        <taxon>Insecta</taxon>
        <taxon>Pterygota</taxon>
        <taxon>Neoptera</taxon>
        <taxon>Endopterygota</taxon>
        <taxon>Coleoptera</taxon>
        <taxon>Polyphaga</taxon>
        <taxon>Elateriformia</taxon>
        <taxon>Buprestoidea</taxon>
        <taxon>Buprestidae</taxon>
        <taxon>Agrilinae</taxon>
        <taxon>Agrilus</taxon>
    </lineage>
</organism>
<proteinExistence type="inferred from homology"/>
<dbReference type="Proteomes" id="UP000192223">
    <property type="component" value="Unplaced"/>
</dbReference>
<evidence type="ECO:0000256" key="1">
    <source>
        <dbReference type="ARBA" id="ARBA00004123"/>
    </source>
</evidence>
<evidence type="ECO:0000313" key="7">
    <source>
        <dbReference type="Proteomes" id="UP000192223"/>
    </source>
</evidence>
<dbReference type="STRING" id="224129.A0A1W4WUT8"/>
<dbReference type="Pfam" id="PF04939">
    <property type="entry name" value="RRS1"/>
    <property type="match status" value="1"/>
</dbReference>
<dbReference type="FunCoup" id="A0A1W4WUT8">
    <property type="interactions" value="1355"/>
</dbReference>
<dbReference type="InParanoid" id="A0A1W4WUT8"/>
<dbReference type="KEGG" id="apln:108736106"/>
<dbReference type="PANTHER" id="PTHR17602">
    <property type="entry name" value="RIBOSOME BIOGENESIS REGULATORY PROTEIN"/>
    <property type="match status" value="1"/>
</dbReference>
<dbReference type="OrthoDB" id="28455at2759"/>
<accession>A0A1W4WUT8</accession>
<dbReference type="PANTHER" id="PTHR17602:SF4">
    <property type="entry name" value="RIBOSOME BIOGENESIS REGULATORY PROTEIN HOMOLOG"/>
    <property type="match status" value="1"/>
</dbReference>